<evidence type="ECO:0000256" key="2">
    <source>
        <dbReference type="ARBA" id="ARBA00003213"/>
    </source>
</evidence>
<dbReference type="AlphaFoldDB" id="A0A419A1P0"/>
<evidence type="ECO:0000256" key="10">
    <source>
        <dbReference type="HAMAP-Rule" id="MF_00185"/>
    </source>
</evidence>
<evidence type="ECO:0000313" key="14">
    <source>
        <dbReference type="EMBL" id="RJL06950.1"/>
    </source>
</evidence>
<keyword evidence="7 10" id="KW-0067">ATP-binding</keyword>
<organism evidence="14 15">
    <name type="scientific">Paracoccus aestuarii</name>
    <dbReference type="NCBI Taxonomy" id="453842"/>
    <lineage>
        <taxon>Bacteria</taxon>
        <taxon>Pseudomonadati</taxon>
        <taxon>Pseudomonadota</taxon>
        <taxon>Alphaproteobacteria</taxon>
        <taxon>Rhodobacterales</taxon>
        <taxon>Paracoccaceae</taxon>
        <taxon>Paracoccus</taxon>
    </lineage>
</organism>
<keyword evidence="5 10" id="KW-0819">tRNA processing</keyword>
<keyword evidence="15" id="KW-1185">Reference proteome</keyword>
<evidence type="ECO:0000256" key="4">
    <source>
        <dbReference type="ARBA" id="ARBA00022679"/>
    </source>
</evidence>
<feature type="binding site" evidence="10">
    <location>
        <begin position="21"/>
        <end position="26"/>
    </location>
    <ligand>
        <name>substrate</name>
    </ligand>
</feature>
<feature type="site" description="Interaction with substrate tRNA" evidence="10">
    <location>
        <position position="103"/>
    </location>
</feature>
<evidence type="ECO:0000256" key="11">
    <source>
        <dbReference type="RuleBase" id="RU003783"/>
    </source>
</evidence>
<dbReference type="SUPFAM" id="SSF52540">
    <property type="entry name" value="P-loop containing nucleoside triphosphate hydrolases"/>
    <property type="match status" value="2"/>
</dbReference>
<dbReference type="InterPro" id="IPR027417">
    <property type="entry name" value="P-loop_NTPase"/>
</dbReference>
<evidence type="ECO:0000256" key="9">
    <source>
        <dbReference type="ARBA" id="ARBA00049563"/>
    </source>
</evidence>
<sequence>MRDPDLTQIDPARHLVIAGPTASGKSALALAVARAQGGLIVNADALQIWSCWRVLTARPDAADLAAAPHALYGHVAPGRAYSVGDWLREVAGLPGRLIVVGGTGLYLTALTRGLAAIPPVPDAVRARADAILAEPQGLARLVGDLDAPSRARIDLRNPARVQRAWEVLTATGRGIADWQARTPPPLLSPDRVQGLVVTADRDWLADRIARRFHAMLDQGALEEARAALPAWDPAAQWARAIGAPELIAHLQGRMTLPEATERAVIASCQYAKSQRIWFRNRMPDWQLWPVGHD</sequence>
<dbReference type="InterPro" id="IPR039657">
    <property type="entry name" value="Dimethylallyltransferase"/>
</dbReference>
<comment type="similarity">
    <text evidence="3 10 13">Belongs to the IPP transferase family.</text>
</comment>
<name>A0A419A1P0_9RHOB</name>
<dbReference type="GO" id="GO:0006400">
    <property type="term" value="P:tRNA modification"/>
    <property type="evidence" value="ECO:0007669"/>
    <property type="project" value="TreeGrafter"/>
</dbReference>
<comment type="function">
    <text evidence="2 10 12">Catalyzes the transfer of a dimethylallyl group onto the adenine at position 37 in tRNAs that read codons beginning with uridine, leading to the formation of N6-(dimethylallyl)adenosine (i(6)A).</text>
</comment>
<keyword evidence="4 10" id="KW-0808">Transferase</keyword>
<keyword evidence="8 10" id="KW-0460">Magnesium</keyword>
<dbReference type="OrthoDB" id="9776390at2"/>
<dbReference type="Gene3D" id="1.10.20.140">
    <property type="match status" value="1"/>
</dbReference>
<dbReference type="Gene3D" id="3.40.50.300">
    <property type="entry name" value="P-loop containing nucleotide triphosphate hydrolases"/>
    <property type="match status" value="1"/>
</dbReference>
<dbReference type="EMBL" id="QZEV01000004">
    <property type="protein sequence ID" value="RJL06950.1"/>
    <property type="molecule type" value="Genomic_DNA"/>
</dbReference>
<proteinExistence type="inferred from homology"/>
<dbReference type="PANTHER" id="PTHR11088:SF60">
    <property type="entry name" value="TRNA DIMETHYLALLYLTRANSFERASE"/>
    <property type="match status" value="1"/>
</dbReference>
<reference evidence="14 15" key="1">
    <citation type="submission" date="2018-09" db="EMBL/GenBank/DDBJ databases">
        <title>Paracoccus onubensis nov. sp. a moderate halophilic bacterium isolated from Gruta de las Maravillas (Aracena, Spain).</title>
        <authorList>
            <person name="Jurado V."/>
            <person name="Gutierrez-Patricio S."/>
            <person name="Gonzalez-Pimentel J.L."/>
            <person name="Laiz L."/>
            <person name="Saiz-Jimenez C."/>
        </authorList>
    </citation>
    <scope>NUCLEOTIDE SEQUENCE [LARGE SCALE GENOMIC DNA]</scope>
    <source>
        <strain evidence="14 15">DSM 19484</strain>
    </source>
</reference>
<dbReference type="EC" id="2.5.1.75" evidence="10"/>
<evidence type="ECO:0000256" key="7">
    <source>
        <dbReference type="ARBA" id="ARBA00022840"/>
    </source>
</evidence>
<evidence type="ECO:0000256" key="1">
    <source>
        <dbReference type="ARBA" id="ARBA00001946"/>
    </source>
</evidence>
<evidence type="ECO:0000313" key="15">
    <source>
        <dbReference type="Proteomes" id="UP000285530"/>
    </source>
</evidence>
<comment type="caution">
    <text evidence="14">The sequence shown here is derived from an EMBL/GenBank/DDBJ whole genome shotgun (WGS) entry which is preliminary data.</text>
</comment>
<comment type="catalytic activity">
    <reaction evidence="9 10 11">
        <text>adenosine(37) in tRNA + dimethylallyl diphosphate = N(6)-dimethylallyladenosine(37) in tRNA + diphosphate</text>
        <dbReference type="Rhea" id="RHEA:26482"/>
        <dbReference type="Rhea" id="RHEA-COMP:10162"/>
        <dbReference type="Rhea" id="RHEA-COMP:10375"/>
        <dbReference type="ChEBI" id="CHEBI:33019"/>
        <dbReference type="ChEBI" id="CHEBI:57623"/>
        <dbReference type="ChEBI" id="CHEBI:74411"/>
        <dbReference type="ChEBI" id="CHEBI:74415"/>
        <dbReference type="EC" id="2.5.1.75"/>
    </reaction>
</comment>
<comment type="subunit">
    <text evidence="10">Monomer.</text>
</comment>
<dbReference type="Pfam" id="PF01715">
    <property type="entry name" value="IPPT"/>
    <property type="match status" value="1"/>
</dbReference>
<dbReference type="NCBIfam" id="TIGR00174">
    <property type="entry name" value="miaA"/>
    <property type="match status" value="1"/>
</dbReference>
<evidence type="ECO:0000256" key="12">
    <source>
        <dbReference type="RuleBase" id="RU003784"/>
    </source>
</evidence>
<evidence type="ECO:0000256" key="8">
    <source>
        <dbReference type="ARBA" id="ARBA00022842"/>
    </source>
</evidence>
<dbReference type="InterPro" id="IPR018022">
    <property type="entry name" value="IPT"/>
</dbReference>
<feature type="site" description="Interaction with substrate tRNA" evidence="10">
    <location>
        <position position="125"/>
    </location>
</feature>
<keyword evidence="6 10" id="KW-0547">Nucleotide-binding</keyword>
<dbReference type="HAMAP" id="MF_00185">
    <property type="entry name" value="IPP_trans"/>
    <property type="match status" value="1"/>
</dbReference>
<gene>
    <name evidence="10 14" type="primary">miaA</name>
    <name evidence="14" type="ORF">D3P06_01770</name>
</gene>
<dbReference type="Proteomes" id="UP000285530">
    <property type="component" value="Unassembled WGS sequence"/>
</dbReference>
<comment type="cofactor">
    <cofactor evidence="1 10">
        <name>Mg(2+)</name>
        <dbReference type="ChEBI" id="CHEBI:18420"/>
    </cofactor>
</comment>
<dbReference type="GO" id="GO:0005524">
    <property type="term" value="F:ATP binding"/>
    <property type="evidence" value="ECO:0007669"/>
    <property type="project" value="UniProtKB-UniRule"/>
</dbReference>
<comment type="caution">
    <text evidence="10">Lacks conserved residue(s) required for the propagation of feature annotation.</text>
</comment>
<protein>
    <recommendedName>
        <fullName evidence="10">tRNA dimethylallyltransferase</fullName>
        <ecNumber evidence="10">2.5.1.75</ecNumber>
    </recommendedName>
    <alternativeName>
        <fullName evidence="10">Dimethylallyl diphosphate:tRNA dimethylallyltransferase</fullName>
        <shortName evidence="10">DMAPP:tRNA dimethylallyltransferase</shortName>
        <shortName evidence="10">DMATase</shortName>
    </alternativeName>
    <alternativeName>
        <fullName evidence="10">Isopentenyl-diphosphate:tRNA isopentenyltransferase</fullName>
        <shortName evidence="10">IPP transferase</shortName>
        <shortName evidence="10">IPPT</shortName>
        <shortName evidence="10">IPTase</shortName>
    </alternativeName>
</protein>
<dbReference type="RefSeq" id="WP_119884902.1">
    <property type="nucleotide sequence ID" value="NZ_CP067169.1"/>
</dbReference>
<evidence type="ECO:0000256" key="3">
    <source>
        <dbReference type="ARBA" id="ARBA00005842"/>
    </source>
</evidence>
<evidence type="ECO:0000256" key="6">
    <source>
        <dbReference type="ARBA" id="ARBA00022741"/>
    </source>
</evidence>
<dbReference type="GO" id="GO:0052381">
    <property type="term" value="F:tRNA dimethylallyltransferase activity"/>
    <property type="evidence" value="ECO:0007669"/>
    <property type="project" value="UniProtKB-UniRule"/>
</dbReference>
<evidence type="ECO:0000256" key="13">
    <source>
        <dbReference type="RuleBase" id="RU003785"/>
    </source>
</evidence>
<dbReference type="PANTHER" id="PTHR11088">
    <property type="entry name" value="TRNA DIMETHYLALLYLTRANSFERASE"/>
    <property type="match status" value="1"/>
</dbReference>
<feature type="binding site" evidence="10">
    <location>
        <begin position="19"/>
        <end position="26"/>
    </location>
    <ligand>
        <name>ATP</name>
        <dbReference type="ChEBI" id="CHEBI:30616"/>
    </ligand>
</feature>
<accession>A0A419A1P0</accession>
<evidence type="ECO:0000256" key="5">
    <source>
        <dbReference type="ARBA" id="ARBA00022694"/>
    </source>
</evidence>